<organism evidence="5">
    <name type="scientific">marine metagenome</name>
    <dbReference type="NCBI Taxonomy" id="408172"/>
    <lineage>
        <taxon>unclassified sequences</taxon>
        <taxon>metagenomes</taxon>
        <taxon>ecological metagenomes</taxon>
    </lineage>
</organism>
<dbReference type="AlphaFoldDB" id="A0A381WIM3"/>
<dbReference type="InterPro" id="IPR011990">
    <property type="entry name" value="TPR-like_helical_dom_sf"/>
</dbReference>
<dbReference type="PROSITE" id="PS50005">
    <property type="entry name" value="TPR"/>
    <property type="match status" value="1"/>
</dbReference>
<dbReference type="Pfam" id="PF13525">
    <property type="entry name" value="YfiO"/>
    <property type="match status" value="1"/>
</dbReference>
<dbReference type="Gene3D" id="1.25.40.10">
    <property type="entry name" value="Tetratricopeptide repeat domain"/>
    <property type="match status" value="1"/>
</dbReference>
<proteinExistence type="predicted"/>
<dbReference type="SUPFAM" id="SSF48452">
    <property type="entry name" value="TPR-like"/>
    <property type="match status" value="1"/>
</dbReference>
<keyword evidence="3" id="KW-0998">Cell outer membrane</keyword>
<keyword evidence="1" id="KW-0732">Signal</keyword>
<dbReference type="InterPro" id="IPR039565">
    <property type="entry name" value="BamD-like"/>
</dbReference>
<evidence type="ECO:0000256" key="2">
    <source>
        <dbReference type="ARBA" id="ARBA00023136"/>
    </source>
</evidence>
<evidence type="ECO:0000313" key="5">
    <source>
        <dbReference type="EMBL" id="SVA52350.1"/>
    </source>
</evidence>
<keyword evidence="2" id="KW-0472">Membrane</keyword>
<dbReference type="PROSITE" id="PS51257">
    <property type="entry name" value="PROKAR_LIPOPROTEIN"/>
    <property type="match status" value="1"/>
</dbReference>
<reference evidence="5" key="1">
    <citation type="submission" date="2018-05" db="EMBL/GenBank/DDBJ databases">
        <authorList>
            <person name="Lanie J.A."/>
            <person name="Ng W.-L."/>
            <person name="Kazmierczak K.M."/>
            <person name="Andrzejewski T.M."/>
            <person name="Davidsen T.M."/>
            <person name="Wayne K.J."/>
            <person name="Tettelin H."/>
            <person name="Glass J.I."/>
            <person name="Rusch D."/>
            <person name="Podicherti R."/>
            <person name="Tsui H.-C.T."/>
            <person name="Winkler M.E."/>
        </authorList>
    </citation>
    <scope>NUCLEOTIDE SEQUENCE</scope>
</reference>
<evidence type="ECO:0000256" key="1">
    <source>
        <dbReference type="ARBA" id="ARBA00022729"/>
    </source>
</evidence>
<feature type="domain" description="Outer membrane lipoprotein BamD-like" evidence="4">
    <location>
        <begin position="40"/>
        <end position="233"/>
    </location>
</feature>
<name>A0A381WIM3_9ZZZZ</name>
<dbReference type="InterPro" id="IPR017689">
    <property type="entry name" value="BamD"/>
</dbReference>
<dbReference type="InterPro" id="IPR019734">
    <property type="entry name" value="TPR_rpt"/>
</dbReference>
<protein>
    <recommendedName>
        <fullName evidence="4">Outer membrane lipoprotein BamD-like domain-containing protein</fullName>
    </recommendedName>
</protein>
<sequence length="253" mass="28048">MERFPHPISVIRGIRHPIVAIATISLLGCGGGLPFPGLSVEEVYNLGVGALEEENWKEATRAFEEVLVSTGFDRMPEAGLQLAESHFGGARYIAARTEFQRVRDRWPADTTAVRAALGVCRSLKEMSPIPQRDQTFTRQAQMVCGQVAAQFAGTVIGLRASELSNEMLDKLAERDYNTGSHYLKRGLIDSALLYFEEVVEAFPDSKWAPWALYQMIEAFELIGYDRDAETTTELLLGSYPESEPAQMLENGGK</sequence>
<evidence type="ECO:0000256" key="3">
    <source>
        <dbReference type="ARBA" id="ARBA00023237"/>
    </source>
</evidence>
<evidence type="ECO:0000259" key="4">
    <source>
        <dbReference type="Pfam" id="PF13525"/>
    </source>
</evidence>
<accession>A0A381WIM3</accession>
<dbReference type="NCBIfam" id="TIGR03302">
    <property type="entry name" value="OM_YfiO"/>
    <property type="match status" value="1"/>
</dbReference>
<gene>
    <name evidence="5" type="ORF">METZ01_LOCUS105204</name>
</gene>
<dbReference type="EMBL" id="UINC01011927">
    <property type="protein sequence ID" value="SVA52350.1"/>
    <property type="molecule type" value="Genomic_DNA"/>
</dbReference>